<feature type="compositionally biased region" description="Basic and acidic residues" evidence="1">
    <location>
        <begin position="12"/>
        <end position="22"/>
    </location>
</feature>
<feature type="region of interest" description="Disordered" evidence="1">
    <location>
        <begin position="1"/>
        <end position="22"/>
    </location>
</feature>
<comment type="caution">
    <text evidence="2">The sequence shown here is derived from an EMBL/GenBank/DDBJ whole genome shotgun (WGS) entry which is preliminary data.</text>
</comment>
<proteinExistence type="predicted"/>
<dbReference type="AlphaFoldDB" id="A0A815TG97"/>
<gene>
    <name evidence="2" type="ORF">ZHD862_LOCUS37626</name>
</gene>
<reference evidence="2" key="1">
    <citation type="submission" date="2021-02" db="EMBL/GenBank/DDBJ databases">
        <authorList>
            <person name="Nowell W R."/>
        </authorList>
    </citation>
    <scope>NUCLEOTIDE SEQUENCE</scope>
</reference>
<evidence type="ECO:0000313" key="2">
    <source>
        <dbReference type="EMBL" id="CAF1504903.1"/>
    </source>
</evidence>
<evidence type="ECO:0000313" key="3">
    <source>
        <dbReference type="Proteomes" id="UP000663864"/>
    </source>
</evidence>
<evidence type="ECO:0000256" key="1">
    <source>
        <dbReference type="SAM" id="MobiDB-lite"/>
    </source>
</evidence>
<dbReference type="Proteomes" id="UP000663864">
    <property type="component" value="Unassembled WGS sequence"/>
</dbReference>
<accession>A0A815TG97</accession>
<name>A0A815TG97_9BILA</name>
<feature type="compositionally biased region" description="Polar residues" evidence="1">
    <location>
        <begin position="1"/>
        <end position="11"/>
    </location>
</feature>
<dbReference type="EMBL" id="CAJNOT010007339">
    <property type="protein sequence ID" value="CAF1504903.1"/>
    <property type="molecule type" value="Genomic_DNA"/>
</dbReference>
<protein>
    <submittedName>
        <fullName evidence="2">Uncharacterized protein</fullName>
    </submittedName>
</protein>
<organism evidence="2 3">
    <name type="scientific">Rotaria sordida</name>
    <dbReference type="NCBI Taxonomy" id="392033"/>
    <lineage>
        <taxon>Eukaryota</taxon>
        <taxon>Metazoa</taxon>
        <taxon>Spiralia</taxon>
        <taxon>Gnathifera</taxon>
        <taxon>Rotifera</taxon>
        <taxon>Eurotatoria</taxon>
        <taxon>Bdelloidea</taxon>
        <taxon>Philodinida</taxon>
        <taxon>Philodinidae</taxon>
        <taxon>Rotaria</taxon>
    </lineage>
</organism>
<feature type="non-terminal residue" evidence="2">
    <location>
        <position position="22"/>
    </location>
</feature>
<sequence>MEDVSAIQQKRVQAEREKPNKK</sequence>